<dbReference type="InterPro" id="IPR008271">
    <property type="entry name" value="Ser/Thr_kinase_AS"/>
</dbReference>
<feature type="transmembrane region" description="Helical" evidence="19">
    <location>
        <begin position="211"/>
        <end position="234"/>
    </location>
</feature>
<evidence type="ECO:0000256" key="5">
    <source>
        <dbReference type="ARBA" id="ARBA00012401"/>
    </source>
</evidence>
<comment type="similarity">
    <text evidence="4">Belongs to the protein kinase superfamily. TKL Ser/Thr protein kinase family. TGFB receptor subfamily.</text>
</comment>
<evidence type="ECO:0000256" key="18">
    <source>
        <dbReference type="SAM" id="MobiDB-lite"/>
    </source>
</evidence>
<comment type="subcellular location">
    <subcellularLocation>
        <location evidence="3">Membrane</location>
        <topology evidence="3">Single-pass type I membrane protein</topology>
    </subcellularLocation>
</comment>
<dbReference type="EC" id="2.7.11.30" evidence="5"/>
<keyword evidence="9" id="KW-0479">Metal-binding</keyword>
<keyword evidence="12" id="KW-0418">Kinase</keyword>
<dbReference type="Pfam" id="PF08315">
    <property type="entry name" value="cwf18"/>
    <property type="match status" value="1"/>
</dbReference>
<evidence type="ECO:0000256" key="3">
    <source>
        <dbReference type="ARBA" id="ARBA00004479"/>
    </source>
</evidence>
<dbReference type="GO" id="GO:0004675">
    <property type="term" value="F:transmembrane receptor protein serine/threonine kinase activity"/>
    <property type="evidence" value="ECO:0007669"/>
    <property type="project" value="UniProtKB-EC"/>
</dbReference>
<evidence type="ECO:0000256" key="10">
    <source>
        <dbReference type="ARBA" id="ARBA00022729"/>
    </source>
</evidence>
<dbReference type="InterPro" id="IPR011009">
    <property type="entry name" value="Kinase-like_dom_sf"/>
</dbReference>
<dbReference type="InterPro" id="IPR013169">
    <property type="entry name" value="mRNA_splic_Cwf18-like"/>
</dbReference>
<dbReference type="Proteomes" id="UP000019149">
    <property type="component" value="Unassembled WGS sequence"/>
</dbReference>
<dbReference type="OMA" id="CIAGRIQ"/>
<evidence type="ECO:0000256" key="15">
    <source>
        <dbReference type="ARBA" id="ARBA00022989"/>
    </source>
</evidence>
<dbReference type="Gene3D" id="3.30.200.20">
    <property type="entry name" value="Phosphorylase Kinase, domain 1"/>
    <property type="match status" value="1"/>
</dbReference>
<evidence type="ECO:0000313" key="21">
    <source>
        <dbReference type="EMBL" id="EUB57237.1"/>
    </source>
</evidence>
<dbReference type="InterPro" id="IPR045860">
    <property type="entry name" value="Snake_toxin-like_sf"/>
</dbReference>
<evidence type="ECO:0000256" key="6">
    <source>
        <dbReference type="ARBA" id="ARBA00022527"/>
    </source>
</evidence>
<evidence type="ECO:0000256" key="14">
    <source>
        <dbReference type="ARBA" id="ARBA00022842"/>
    </source>
</evidence>
<comment type="cofactor">
    <cofactor evidence="2">
        <name>Mg(2+)</name>
        <dbReference type="ChEBI" id="CHEBI:18420"/>
    </cofactor>
</comment>
<keyword evidence="10" id="KW-0732">Signal</keyword>
<accession>W6UGG8</accession>
<keyword evidence="7" id="KW-0808">Transferase</keyword>
<dbReference type="GO" id="GO:0071363">
    <property type="term" value="P:cellular response to growth factor stimulus"/>
    <property type="evidence" value="ECO:0007669"/>
    <property type="project" value="TreeGrafter"/>
</dbReference>
<dbReference type="SUPFAM" id="SSF57302">
    <property type="entry name" value="Snake toxin-like"/>
    <property type="match status" value="1"/>
</dbReference>
<dbReference type="CTD" id="36343629"/>
<dbReference type="InterPro" id="IPR001245">
    <property type="entry name" value="Ser-Thr/Tyr_kinase_cat_dom"/>
</dbReference>
<evidence type="ECO:0000256" key="2">
    <source>
        <dbReference type="ARBA" id="ARBA00001946"/>
    </source>
</evidence>
<proteinExistence type="inferred from homology"/>
<dbReference type="EMBL" id="APAU02000090">
    <property type="protein sequence ID" value="EUB57237.1"/>
    <property type="molecule type" value="Genomic_DNA"/>
</dbReference>
<dbReference type="Gene3D" id="1.10.510.10">
    <property type="entry name" value="Transferase(Phosphotransferase) domain 1"/>
    <property type="match status" value="1"/>
</dbReference>
<dbReference type="RefSeq" id="XP_024348433.1">
    <property type="nucleotide sequence ID" value="XM_024497163.1"/>
</dbReference>
<evidence type="ECO:0000259" key="20">
    <source>
        <dbReference type="PROSITE" id="PS50011"/>
    </source>
</evidence>
<keyword evidence="17 21" id="KW-0675">Receptor</keyword>
<dbReference type="GO" id="GO:0043235">
    <property type="term" value="C:receptor complex"/>
    <property type="evidence" value="ECO:0007669"/>
    <property type="project" value="TreeGrafter"/>
</dbReference>
<keyword evidence="11" id="KW-0547">Nucleotide-binding</keyword>
<gene>
    <name evidence="21" type="ORF">EGR_07914</name>
</gene>
<keyword evidence="13" id="KW-0067">ATP-binding</keyword>
<evidence type="ECO:0000256" key="1">
    <source>
        <dbReference type="ARBA" id="ARBA00001936"/>
    </source>
</evidence>
<keyword evidence="14" id="KW-0460">Magnesium</keyword>
<feature type="domain" description="Protein kinase" evidence="20">
    <location>
        <begin position="322"/>
        <end position="730"/>
    </location>
</feature>
<dbReference type="CDD" id="cd23533">
    <property type="entry name" value="TFP_LU_ECD_BMPR2_like"/>
    <property type="match status" value="1"/>
</dbReference>
<dbReference type="PROSITE" id="PS50011">
    <property type="entry name" value="PROTEIN_KINASE_DOM"/>
    <property type="match status" value="1"/>
</dbReference>
<dbReference type="GO" id="GO:0005886">
    <property type="term" value="C:plasma membrane"/>
    <property type="evidence" value="ECO:0007669"/>
    <property type="project" value="TreeGrafter"/>
</dbReference>
<evidence type="ECO:0000256" key="13">
    <source>
        <dbReference type="ARBA" id="ARBA00022840"/>
    </source>
</evidence>
<keyword evidence="16 19" id="KW-0472">Membrane</keyword>
<evidence type="ECO:0000256" key="17">
    <source>
        <dbReference type="ARBA" id="ARBA00023170"/>
    </source>
</evidence>
<keyword evidence="6" id="KW-0723">Serine/threonine-protein kinase</keyword>
<dbReference type="InterPro" id="IPR000333">
    <property type="entry name" value="TGFB_receptor"/>
</dbReference>
<evidence type="ECO:0000256" key="7">
    <source>
        <dbReference type="ARBA" id="ARBA00022679"/>
    </source>
</evidence>
<dbReference type="AlphaFoldDB" id="W6UGG8"/>
<evidence type="ECO:0000256" key="8">
    <source>
        <dbReference type="ARBA" id="ARBA00022692"/>
    </source>
</evidence>
<protein>
    <recommendedName>
        <fullName evidence="5">receptor protein serine/threonine kinase</fullName>
        <ecNumber evidence="5">2.7.11.30</ecNumber>
    </recommendedName>
</protein>
<evidence type="ECO:0000256" key="12">
    <source>
        <dbReference type="ARBA" id="ARBA00022777"/>
    </source>
</evidence>
<dbReference type="InterPro" id="IPR000719">
    <property type="entry name" value="Prot_kinase_dom"/>
</dbReference>
<feature type="region of interest" description="Disordered" evidence="18">
    <location>
        <begin position="764"/>
        <end position="802"/>
    </location>
</feature>
<name>W6UGG8_ECHGR</name>
<keyword evidence="22" id="KW-1185">Reference proteome</keyword>
<dbReference type="STRING" id="6210.W6UGG8"/>
<keyword evidence="8 19" id="KW-0812">Transmembrane</keyword>
<organism evidence="21 22">
    <name type="scientific">Echinococcus granulosus</name>
    <name type="common">Hydatid tapeworm</name>
    <dbReference type="NCBI Taxonomy" id="6210"/>
    <lineage>
        <taxon>Eukaryota</taxon>
        <taxon>Metazoa</taxon>
        <taxon>Spiralia</taxon>
        <taxon>Lophotrochozoa</taxon>
        <taxon>Platyhelminthes</taxon>
        <taxon>Cestoda</taxon>
        <taxon>Eucestoda</taxon>
        <taxon>Cyclophyllidea</taxon>
        <taxon>Taeniidae</taxon>
        <taxon>Echinococcus</taxon>
        <taxon>Echinococcus granulosus group</taxon>
    </lineage>
</organism>
<keyword evidence="15 19" id="KW-1133">Transmembrane helix</keyword>
<dbReference type="Pfam" id="PF07714">
    <property type="entry name" value="PK_Tyr_Ser-Thr"/>
    <property type="match status" value="1"/>
</dbReference>
<comment type="cofactor">
    <cofactor evidence="1">
        <name>Mn(2+)</name>
        <dbReference type="ChEBI" id="CHEBI:29035"/>
    </cofactor>
</comment>
<evidence type="ECO:0000256" key="4">
    <source>
        <dbReference type="ARBA" id="ARBA00009605"/>
    </source>
</evidence>
<dbReference type="PANTHER" id="PTHR23255">
    <property type="entry name" value="TRANSFORMING GROWTH FACTOR-BETA RECEPTOR TYPE I AND II"/>
    <property type="match status" value="1"/>
</dbReference>
<evidence type="ECO:0000256" key="9">
    <source>
        <dbReference type="ARBA" id="ARBA00022723"/>
    </source>
</evidence>
<dbReference type="SUPFAM" id="SSF56112">
    <property type="entry name" value="Protein kinase-like (PK-like)"/>
    <property type="match status" value="1"/>
</dbReference>
<dbReference type="OrthoDB" id="547665at2759"/>
<evidence type="ECO:0000256" key="11">
    <source>
        <dbReference type="ARBA" id="ARBA00022741"/>
    </source>
</evidence>
<evidence type="ECO:0000313" key="22">
    <source>
        <dbReference type="Proteomes" id="UP000019149"/>
    </source>
</evidence>
<reference evidence="21 22" key="1">
    <citation type="journal article" date="2013" name="Nat. Genet.">
        <title>The genome of the hydatid tapeworm Echinococcus granulosus.</title>
        <authorList>
            <person name="Zheng H."/>
            <person name="Zhang W."/>
            <person name="Zhang L."/>
            <person name="Zhang Z."/>
            <person name="Li J."/>
            <person name="Lu G."/>
            <person name="Zhu Y."/>
            <person name="Wang Y."/>
            <person name="Huang Y."/>
            <person name="Liu J."/>
            <person name="Kang H."/>
            <person name="Chen J."/>
            <person name="Wang L."/>
            <person name="Chen A."/>
            <person name="Yu S."/>
            <person name="Gao Z."/>
            <person name="Jin L."/>
            <person name="Gu W."/>
            <person name="Wang Z."/>
            <person name="Zhao L."/>
            <person name="Shi B."/>
            <person name="Wen H."/>
            <person name="Lin R."/>
            <person name="Jones M.K."/>
            <person name="Brejova B."/>
            <person name="Vinar T."/>
            <person name="Zhao G."/>
            <person name="McManus D.P."/>
            <person name="Chen Z."/>
            <person name="Zhou Y."/>
            <person name="Wang S."/>
        </authorList>
    </citation>
    <scope>NUCLEOTIDE SEQUENCE [LARGE SCALE GENOMIC DNA]</scope>
</reference>
<sequence>MIFAIKDFECMEHVMLLLKNACYCRTRTLSGHGHDQIVTQPDGSTAHRDSPQNILSSADLRWIVIVSGSVLLHVYINKMEQISCYCTPDQPGCNPITRKILCKSGQQHCLLSLKQLDDHSNRTHLQGCWYWRSNNDFVFESNVCYVVSNKKGYVTCCCKGDSCNVPHIPIKQIVIDQGDPTHSGPFNRSLGNHISTTKIGVLASFSSNPTLFYAVALPLLLLVLLIFIFIFLLCRRCKTSAHPLGSSAIGGSSKSKDDEHQFCASGNIVCRSCPLNGAPCVFCGKGFLTQVDGSSSMPQLVRPVLGGGWLAEGEIEELSRICTKVKRCSRGRFGEVWLGRMTEVVSGLPTSREVAIKVFPEAEKKSWETELELYRLPRLKHPNILHYIGIDKVTRVSSEEGENDQNSGVGEGGTVAEYWLVTDYLAFGSVFDYIHSRELSWGQMLWIAMGMARGLSYLHTELPRTVSQYPKPSIAHRDFKSRNVLLKPDLTPCISDLGLATRLETGRGFGDAHLQHTRWGVFALAHAEGSALTQHARMGLLIDLYVTATGFKAIAVLCWSVNDITFAHNNQDSDQTTPIGVGTARYMAPEVLDGAIQFTRDAFLRIDVYALGLVIWELMTRAHGPGDTPPDENAPPRLPPYMAPFEAEVGPIPTMDKLQHYVAKLKNRPRACSWWENDQAFMQLWETVQDSWDHDAEARITAGCIAGRIQNLSQRYPPLRDDPASLMPFLAPTSSINTSASSSLEVIEVTPVASEPNPDAVPLLAPSSTSYPDPSAAATVGPATPAESENTTTVEDTKEDGERMGARLEEREVTVGSLRSEALRRKERLINLRKQAQKVDLSGTGLTLNAEGELPKPIFRNYKPISEELKPGQLPEGAMIDLDAYVAEQLEAAKAQSVVDEVNLFNLAPRKPDWDLKRGVEKKLKKLERRTQRVIAELIRERLRASENSSAIVGDPSEL</sequence>
<comment type="caution">
    <text evidence="21">The sequence shown here is derived from an EMBL/GenBank/DDBJ whole genome shotgun (WGS) entry which is preliminary data.</text>
</comment>
<dbReference type="KEGG" id="egl:EGR_07914"/>
<evidence type="ECO:0000256" key="19">
    <source>
        <dbReference type="SAM" id="Phobius"/>
    </source>
</evidence>
<evidence type="ECO:0000256" key="16">
    <source>
        <dbReference type="ARBA" id="ARBA00023136"/>
    </source>
</evidence>
<dbReference type="PANTHER" id="PTHR23255:SF72">
    <property type="entry name" value="RECEPTOR PROTEIN SERINE_THREONINE KINASE"/>
    <property type="match status" value="1"/>
</dbReference>
<dbReference type="GO" id="GO:0005524">
    <property type="term" value="F:ATP binding"/>
    <property type="evidence" value="ECO:0007669"/>
    <property type="project" value="UniProtKB-KW"/>
</dbReference>
<dbReference type="PROSITE" id="PS00108">
    <property type="entry name" value="PROTEIN_KINASE_ST"/>
    <property type="match status" value="1"/>
</dbReference>
<dbReference type="GeneID" id="36343629"/>